<organism evidence="1 2">
    <name type="scientific">Aeromonas phage AS-zj</name>
    <dbReference type="NCBI Taxonomy" id="2024208"/>
    <lineage>
        <taxon>Viruses</taxon>
        <taxon>Duplodnaviria</taxon>
        <taxon>Heunggongvirae</taxon>
        <taxon>Uroviricota</taxon>
        <taxon>Caudoviricetes</taxon>
        <taxon>Pantevenvirales</taxon>
        <taxon>Straboviridae</taxon>
        <taxon>Emmerichvirinae</taxon>
        <taxon>Ceceduovirus</taxon>
        <taxon>Ceceduovirus aszj</taxon>
    </lineage>
</organism>
<sequence length="73" mass="8143">MKHHATLSKVRPVPGNRLSGLIYDDCLTRFENGDSIVTSPITEKIEVDGEVRYVKTETGTVYLIGSWVHALDL</sequence>
<keyword evidence="2" id="KW-1185">Reference proteome</keyword>
<dbReference type="RefSeq" id="YP_009834446.1">
    <property type="nucleotide sequence ID" value="NC_048673.1"/>
</dbReference>
<evidence type="ECO:0000313" key="1">
    <source>
        <dbReference type="EMBL" id="ASU00406.1"/>
    </source>
</evidence>
<proteinExistence type="predicted"/>
<evidence type="ECO:0000313" key="2">
    <source>
        <dbReference type="Proteomes" id="UP000226092"/>
    </source>
</evidence>
<dbReference type="KEGG" id="vg:55604513"/>
<dbReference type="Proteomes" id="UP000226092">
    <property type="component" value="Segment"/>
</dbReference>
<protein>
    <submittedName>
        <fullName evidence="1">Uncharacterized protein</fullName>
    </submittedName>
</protein>
<dbReference type="EMBL" id="MF448340">
    <property type="protein sequence ID" value="ASU00406.1"/>
    <property type="molecule type" value="Genomic_DNA"/>
</dbReference>
<reference evidence="1 2" key="1">
    <citation type="submission" date="2017-07" db="EMBL/GenBank/DDBJ databases">
        <title>In vitro design and evaluation of phage cocktails against multidrug-resistant Aeromonas salmonicida.</title>
        <authorList>
            <person name="Chen L."/>
            <person name="Yuan S."/>
            <person name="Ma Y."/>
        </authorList>
    </citation>
    <scope>NUCLEOTIDE SEQUENCE [LARGE SCALE GENOMIC DNA]</scope>
</reference>
<name>A0A223LEU4_9CAUD</name>
<dbReference type="GeneID" id="55604513"/>
<accession>A0A223LEU4</accession>